<feature type="region of interest" description="Disordered" evidence="1">
    <location>
        <begin position="529"/>
        <end position="560"/>
    </location>
</feature>
<accession>A0A6C0L7I5</accession>
<sequence length="871" mass="99737">MDFSQDKLTRAEWENIEIPVSPDEKKILEMIMQGFSDVNIHSNETLSLFSYIKIEKTPEIEYLLYKKYFEEFIQETMKKYGKNMPVISNPLAGTELKSLKSADNIRIQNMDNNIKVNRSIIYEFLILDLWKDLVRQISKQKQKYAFYLYTLLQLKKVTISHINKHVMAIIDETIAHVNSFTKTSEIITNSYEFIEKNQYLLKYEDRTLFKHQKELFTICRPREVLVPKLVLYTAPTGTGKTLSPIGLSDSYRIIFVCVARHIGLALAKSAISVEKKVAFAFGCETASDIRLHYFSAINYTKNRRSGGIGKVDNSVGDNVEIMICDVKSYVTAMHYMLAFNPAEKIITYWDEPTITLDYEQHPLHAVIKTNWQENKIPTFILSCATLPSGDELRPVFDDFRGKFDNAEIHTITSFDCRKSIPILNKDGYCVLPHFLYQNYDQMVNCVKYCIENKTLLRYFDLREIIRFVEYINVGGYVNPAYSIDSYFAQNITDITMNSLKEYYLNMLVHLNSADDWPTIYGFMNGSRKRKYGSSTSDDMKKVKSLDMPSQPPNNALTRTNSVCIPPAPNVPTNMQNKPSASSGILLTTSDAYTLTDGPTIFLAEDVSKIGSFYIQQSNISPSVFQNIMTKIIKNGEFIKQIEKLEEMIELKESKTTDSSGAAAADLRKGKGKSGKGNDSVRESGRLCKESEKMMEEINKLRKEIRLVSLDPMYVPNSKPHQQIWAPLGEVRESSFVANIGEEVAKAIMMLDIDNNLKVLLLLGIGMFTDIKSIEYMEIMKMLASQQQLFIIVASTDYVYGTNYQFCHGFIGKDLTRMTQQKTLQAMGRIGRNNIQQDYTIRFRDDDMIMKLFEKPTVNLEAENMCALFCSD</sequence>
<dbReference type="EMBL" id="MN740446">
    <property type="protein sequence ID" value="QHU26909.1"/>
    <property type="molecule type" value="Genomic_DNA"/>
</dbReference>
<evidence type="ECO:0000256" key="1">
    <source>
        <dbReference type="SAM" id="MobiDB-lite"/>
    </source>
</evidence>
<feature type="compositionally biased region" description="Basic and acidic residues" evidence="1">
    <location>
        <begin position="678"/>
        <end position="687"/>
    </location>
</feature>
<proteinExistence type="predicted"/>
<name>A0A6C0L7I5_9ZZZZ</name>
<organism evidence="2">
    <name type="scientific">viral metagenome</name>
    <dbReference type="NCBI Taxonomy" id="1070528"/>
    <lineage>
        <taxon>unclassified sequences</taxon>
        <taxon>metagenomes</taxon>
        <taxon>organismal metagenomes</taxon>
    </lineage>
</organism>
<protein>
    <submittedName>
        <fullName evidence="2">Uncharacterized protein</fullName>
    </submittedName>
</protein>
<dbReference type="InterPro" id="IPR027417">
    <property type="entry name" value="P-loop_NTPase"/>
</dbReference>
<dbReference type="AlphaFoldDB" id="A0A6C0L7I5"/>
<evidence type="ECO:0000313" key="2">
    <source>
        <dbReference type="EMBL" id="QHU26909.1"/>
    </source>
</evidence>
<feature type="region of interest" description="Disordered" evidence="1">
    <location>
        <begin position="651"/>
        <end position="687"/>
    </location>
</feature>
<dbReference type="SUPFAM" id="SSF52540">
    <property type="entry name" value="P-loop containing nucleoside triphosphate hydrolases"/>
    <property type="match status" value="1"/>
</dbReference>
<reference evidence="2" key="1">
    <citation type="journal article" date="2020" name="Nature">
        <title>Giant virus diversity and host interactions through global metagenomics.</title>
        <authorList>
            <person name="Schulz F."/>
            <person name="Roux S."/>
            <person name="Paez-Espino D."/>
            <person name="Jungbluth S."/>
            <person name="Walsh D.A."/>
            <person name="Denef V.J."/>
            <person name="McMahon K.D."/>
            <person name="Konstantinidis K.T."/>
            <person name="Eloe-Fadrosh E.A."/>
            <person name="Kyrpides N.C."/>
            <person name="Woyke T."/>
        </authorList>
    </citation>
    <scope>NUCLEOTIDE SEQUENCE</scope>
    <source>
        <strain evidence="2">GVMAG-M-3300027759-42</strain>
    </source>
</reference>